<dbReference type="OrthoDB" id="5905391at2759"/>
<evidence type="ECO:0000313" key="1">
    <source>
        <dbReference type="EMBL" id="CAD2209283.1"/>
    </source>
</evidence>
<dbReference type="EMBL" id="CAJEWN010004093">
    <property type="protein sequence ID" value="CAD2209283.1"/>
    <property type="molecule type" value="Genomic_DNA"/>
</dbReference>
<dbReference type="AlphaFoldDB" id="A0A6V7YC95"/>
<proteinExistence type="predicted"/>
<dbReference type="Proteomes" id="UP000580250">
    <property type="component" value="Unassembled WGS sequence"/>
</dbReference>
<comment type="caution">
    <text evidence="1">The sequence shown here is derived from an EMBL/GenBank/DDBJ whole genome shotgun (WGS) entry which is preliminary data.</text>
</comment>
<accession>A0A6V7YC95</accession>
<name>A0A6V7YC95_MELEN</name>
<evidence type="ECO:0000313" key="2">
    <source>
        <dbReference type="Proteomes" id="UP000580250"/>
    </source>
</evidence>
<sequence length="175" mass="19888">MGTTGKFIIEKLPDNPEELLRKIIQGCMDQTVKESKNQLINPDRLGALISSQLLDNDIWIPIRKLEKDTIDNILTRFQLVSQSKIEKGSLHGHPFTIKIQTLGISSLPTNQSIRGRAPQDNATNVLQLRNDLIIKIANPNNLCLFYALEITRKYVIKEMEIEENLINICNTIIVK</sequence>
<protein>
    <submittedName>
        <fullName evidence="1">Uncharacterized protein</fullName>
    </submittedName>
</protein>
<reference evidence="1 2" key="1">
    <citation type="submission" date="2020-08" db="EMBL/GenBank/DDBJ databases">
        <authorList>
            <person name="Koutsovoulos G."/>
            <person name="Danchin GJ E."/>
        </authorList>
    </citation>
    <scope>NUCLEOTIDE SEQUENCE [LARGE SCALE GENOMIC DNA]</scope>
</reference>
<organism evidence="1 2">
    <name type="scientific">Meloidogyne enterolobii</name>
    <name type="common">Root-knot nematode worm</name>
    <name type="synonym">Meloidogyne mayaguensis</name>
    <dbReference type="NCBI Taxonomy" id="390850"/>
    <lineage>
        <taxon>Eukaryota</taxon>
        <taxon>Metazoa</taxon>
        <taxon>Ecdysozoa</taxon>
        <taxon>Nematoda</taxon>
        <taxon>Chromadorea</taxon>
        <taxon>Rhabditida</taxon>
        <taxon>Tylenchina</taxon>
        <taxon>Tylenchomorpha</taxon>
        <taxon>Tylenchoidea</taxon>
        <taxon>Meloidogynidae</taxon>
        <taxon>Meloidogyninae</taxon>
        <taxon>Meloidogyne</taxon>
    </lineage>
</organism>
<gene>
    <name evidence="1" type="ORF">MENT_LOCUS63421</name>
</gene>